<keyword evidence="3" id="KW-0238">DNA-binding</keyword>
<dbReference type="Pfam" id="PF00126">
    <property type="entry name" value="HTH_1"/>
    <property type="match status" value="1"/>
</dbReference>
<comment type="caution">
    <text evidence="6">The sequence shown here is derived from an EMBL/GenBank/DDBJ whole genome shotgun (WGS) entry which is preliminary data.</text>
</comment>
<dbReference type="PANTHER" id="PTHR30346">
    <property type="entry name" value="TRANSCRIPTIONAL DUAL REGULATOR HCAR-RELATED"/>
    <property type="match status" value="1"/>
</dbReference>
<evidence type="ECO:0000313" key="8">
    <source>
        <dbReference type="Proteomes" id="UP001196408"/>
    </source>
</evidence>
<dbReference type="GO" id="GO:0003677">
    <property type="term" value="F:DNA binding"/>
    <property type="evidence" value="ECO:0007669"/>
    <property type="project" value="UniProtKB-KW"/>
</dbReference>
<evidence type="ECO:0000313" key="6">
    <source>
        <dbReference type="EMBL" id="MBV3382900.1"/>
    </source>
</evidence>
<comment type="similarity">
    <text evidence="1">Belongs to the LysR transcriptional regulatory family.</text>
</comment>
<reference evidence="6 9" key="1">
    <citation type="submission" date="2021-06" db="EMBL/GenBank/DDBJ databases">
        <title>Collection of gut derived symbiotic bacterial strains cultured from healthy donors.</title>
        <authorList>
            <person name="Lin H."/>
            <person name="Littmann E."/>
            <person name="Pamer E.G."/>
        </authorList>
    </citation>
    <scope>NUCLEOTIDE SEQUENCE</scope>
    <source>
        <strain evidence="7 9">MSK.21.70</strain>
        <strain evidence="6">MSK.21.82</strain>
    </source>
</reference>
<accession>A0AAW4MW39</accession>
<dbReference type="Proteomes" id="UP001196408">
    <property type="component" value="Unassembled WGS sequence"/>
</dbReference>
<dbReference type="GO" id="GO:0032993">
    <property type="term" value="C:protein-DNA complex"/>
    <property type="evidence" value="ECO:0007669"/>
    <property type="project" value="TreeGrafter"/>
</dbReference>
<dbReference type="EMBL" id="JAHOEF010000036">
    <property type="protein sequence ID" value="MBV3382900.1"/>
    <property type="molecule type" value="Genomic_DNA"/>
</dbReference>
<organism evidence="6 8">
    <name type="scientific">Catenibacterium mitsuokai</name>
    <dbReference type="NCBI Taxonomy" id="100886"/>
    <lineage>
        <taxon>Bacteria</taxon>
        <taxon>Bacillati</taxon>
        <taxon>Bacillota</taxon>
        <taxon>Erysipelotrichia</taxon>
        <taxon>Erysipelotrichales</taxon>
        <taxon>Coprobacillaceae</taxon>
        <taxon>Catenibacterium</taxon>
    </lineage>
</organism>
<evidence type="ECO:0000313" key="9">
    <source>
        <dbReference type="Proteomes" id="UP001197492"/>
    </source>
</evidence>
<dbReference type="Proteomes" id="UP001197492">
    <property type="component" value="Unassembled WGS sequence"/>
</dbReference>
<keyword evidence="4" id="KW-0804">Transcription</keyword>
<dbReference type="EMBL" id="JAHOEL010000036">
    <property type="protein sequence ID" value="MBV3392938.1"/>
    <property type="molecule type" value="Genomic_DNA"/>
</dbReference>
<dbReference type="InterPro" id="IPR000847">
    <property type="entry name" value="LysR_HTH_N"/>
</dbReference>
<evidence type="ECO:0000256" key="4">
    <source>
        <dbReference type="ARBA" id="ARBA00023163"/>
    </source>
</evidence>
<dbReference type="GO" id="GO:0003700">
    <property type="term" value="F:DNA-binding transcription factor activity"/>
    <property type="evidence" value="ECO:0007669"/>
    <property type="project" value="InterPro"/>
</dbReference>
<sequence length="286" mass="33136">MELKQMKYFKTIVEEGTITQAARVLHISQPPLSMQLKAIEEELDTILIERGHRHITLTPAGHLFYRRCNQMLNLYEQTSKEVQGAATQILRFGITSSNGYLITHEHMDVFRKKYPKLDIHMKEGTTYEMMDALLAHEIDIALVRTPFDSTNVKSFLFKPEPMIAVGPSTLVNEKKNHLIDYRDDPVLIHRRYRQFIVDYCLNELQFQPHIPIITDDIRTALVWGSILDQVVIIPEAAIPYIDLKSQTYTKLKDKGLYTSAAFITRKEELSPIIETFISLIIKDYKI</sequence>
<feature type="domain" description="HTH lysR-type" evidence="5">
    <location>
        <begin position="1"/>
        <end position="58"/>
    </location>
</feature>
<dbReference type="PANTHER" id="PTHR30346:SF0">
    <property type="entry name" value="HCA OPERON TRANSCRIPTIONAL ACTIVATOR HCAR"/>
    <property type="match status" value="1"/>
</dbReference>
<keyword evidence="9" id="KW-1185">Reference proteome</keyword>
<dbReference type="RefSeq" id="WP_217747708.1">
    <property type="nucleotide sequence ID" value="NZ_JAHOEB010000034.1"/>
</dbReference>
<proteinExistence type="inferred from homology"/>
<dbReference type="AlphaFoldDB" id="A0AAW4MW39"/>
<name>A0AAW4MW39_9FIRM</name>
<keyword evidence="2" id="KW-0805">Transcription regulation</keyword>
<evidence type="ECO:0000259" key="5">
    <source>
        <dbReference type="PROSITE" id="PS50931"/>
    </source>
</evidence>
<evidence type="ECO:0000256" key="3">
    <source>
        <dbReference type="ARBA" id="ARBA00023125"/>
    </source>
</evidence>
<dbReference type="FunFam" id="1.10.10.10:FF:000001">
    <property type="entry name" value="LysR family transcriptional regulator"/>
    <property type="match status" value="1"/>
</dbReference>
<dbReference type="PROSITE" id="PS50931">
    <property type="entry name" value="HTH_LYSR"/>
    <property type="match status" value="1"/>
</dbReference>
<evidence type="ECO:0000256" key="2">
    <source>
        <dbReference type="ARBA" id="ARBA00023015"/>
    </source>
</evidence>
<evidence type="ECO:0000313" key="7">
    <source>
        <dbReference type="EMBL" id="MBV3392938.1"/>
    </source>
</evidence>
<gene>
    <name evidence="6" type="ORF">KSV97_06635</name>
    <name evidence="7" type="ORF">KSW06_06675</name>
</gene>
<dbReference type="CDD" id="cd05466">
    <property type="entry name" value="PBP2_LTTR_substrate"/>
    <property type="match status" value="1"/>
</dbReference>
<dbReference type="InterPro" id="IPR005119">
    <property type="entry name" value="LysR_subst-bd"/>
</dbReference>
<protein>
    <submittedName>
        <fullName evidence="6">LysR family transcriptional regulator</fullName>
    </submittedName>
</protein>
<evidence type="ECO:0000256" key="1">
    <source>
        <dbReference type="ARBA" id="ARBA00009437"/>
    </source>
</evidence>
<dbReference type="Pfam" id="PF03466">
    <property type="entry name" value="LysR_substrate"/>
    <property type="match status" value="1"/>
</dbReference>